<evidence type="ECO:0000259" key="3">
    <source>
        <dbReference type="Pfam" id="PF20434"/>
    </source>
</evidence>
<keyword evidence="2" id="KW-1133">Transmembrane helix</keyword>
<dbReference type="GO" id="GO:0016787">
    <property type="term" value="F:hydrolase activity"/>
    <property type="evidence" value="ECO:0007669"/>
    <property type="project" value="UniProtKB-KW"/>
</dbReference>
<keyword evidence="5" id="KW-1185">Reference proteome</keyword>
<keyword evidence="2" id="KW-0812">Transmembrane</keyword>
<evidence type="ECO:0000313" key="5">
    <source>
        <dbReference type="Proteomes" id="UP000199203"/>
    </source>
</evidence>
<feature type="transmembrane region" description="Helical" evidence="2">
    <location>
        <begin position="27"/>
        <end position="44"/>
    </location>
</feature>
<keyword evidence="1" id="KW-0378">Hydrolase</keyword>
<protein>
    <submittedName>
        <fullName evidence="4">Acetyl esterase/lipase</fullName>
    </submittedName>
</protein>
<evidence type="ECO:0000256" key="2">
    <source>
        <dbReference type="SAM" id="Phobius"/>
    </source>
</evidence>
<dbReference type="InterPro" id="IPR029058">
    <property type="entry name" value="AB_hydrolase_fold"/>
</dbReference>
<dbReference type="EMBL" id="FNBH01000001">
    <property type="protein sequence ID" value="SDF27217.1"/>
    <property type="molecule type" value="Genomic_DNA"/>
</dbReference>
<dbReference type="PANTHER" id="PTHR48081:SF13">
    <property type="entry name" value="ALPHA_BETA HYDROLASE"/>
    <property type="match status" value="1"/>
</dbReference>
<keyword evidence="2" id="KW-0472">Membrane</keyword>
<dbReference type="OrthoDB" id="9777975at2"/>
<name>A0A1G7JQK2_9FLAO</name>
<feature type="domain" description="BD-FAE-like" evidence="3">
    <location>
        <begin position="81"/>
        <end position="300"/>
    </location>
</feature>
<dbReference type="Proteomes" id="UP000199203">
    <property type="component" value="Unassembled WGS sequence"/>
</dbReference>
<dbReference type="AlphaFoldDB" id="A0A1G7JQK2"/>
<organism evidence="4 5">
    <name type="scientific">Epilithonimonas hungarica</name>
    <dbReference type="NCBI Taxonomy" id="454006"/>
    <lineage>
        <taxon>Bacteria</taxon>
        <taxon>Pseudomonadati</taxon>
        <taxon>Bacteroidota</taxon>
        <taxon>Flavobacteriia</taxon>
        <taxon>Flavobacteriales</taxon>
        <taxon>Weeksellaceae</taxon>
        <taxon>Chryseobacterium group</taxon>
        <taxon>Epilithonimonas</taxon>
    </lineage>
</organism>
<dbReference type="PANTHER" id="PTHR48081">
    <property type="entry name" value="AB HYDROLASE SUPERFAMILY PROTEIN C4A8.06C"/>
    <property type="match status" value="1"/>
</dbReference>
<evidence type="ECO:0000256" key="1">
    <source>
        <dbReference type="ARBA" id="ARBA00022801"/>
    </source>
</evidence>
<proteinExistence type="predicted"/>
<evidence type="ECO:0000313" key="4">
    <source>
        <dbReference type="EMBL" id="SDF27217.1"/>
    </source>
</evidence>
<dbReference type="SUPFAM" id="SSF53474">
    <property type="entry name" value="alpha/beta-Hydrolases"/>
    <property type="match status" value="1"/>
</dbReference>
<dbReference type="InterPro" id="IPR049492">
    <property type="entry name" value="BD-FAE-like_dom"/>
</dbReference>
<accession>A0A1G7JQK2</accession>
<dbReference type="Gene3D" id="3.40.50.1820">
    <property type="entry name" value="alpha/beta hydrolase"/>
    <property type="match status" value="1"/>
</dbReference>
<dbReference type="Pfam" id="PF20434">
    <property type="entry name" value="BD-FAE"/>
    <property type="match status" value="1"/>
</dbReference>
<sequence>MQFNITFILILYIFEIQNTPSMKTRHYVLLIFSLFILSILSYTISINKDRKDISLPNASVNYDIHKDILYKKTPENKELKLDIYQPKNIHKKTPVVIYLHGGAWVRSDKSVITKNFRQYVLSEMIKNNYTVISIDYTLLNKKIHLDKPLQDCKDVLAWIRENAEIYQLDMDNIGIWGASSGAHLALLTAYNQEPETLPKLNYAVNFYGPTDLNELFRTDANPVALEIFKLYARGQFMLRHKKILELTGYNIENQKKQAIKECNIYSPLTYVSKETIPTLIFHGTNDDVVDISQSELLKNAMENNKIYHKYYIINNAKHTFSNINLHEAKDIARKTVDFMNSMIKETNGVD</sequence>
<dbReference type="InterPro" id="IPR050300">
    <property type="entry name" value="GDXG_lipolytic_enzyme"/>
</dbReference>
<dbReference type="STRING" id="454006.SAMN05421825_1461"/>
<reference evidence="5" key="1">
    <citation type="submission" date="2016-10" db="EMBL/GenBank/DDBJ databases">
        <authorList>
            <person name="Varghese N."/>
            <person name="Submissions S."/>
        </authorList>
    </citation>
    <scope>NUCLEOTIDE SEQUENCE [LARGE SCALE GENOMIC DNA]</scope>
    <source>
        <strain evidence="5">DSM 19684</strain>
    </source>
</reference>
<gene>
    <name evidence="4" type="ORF">SAMN05421825_1461</name>
</gene>